<organism evidence="1 2">
    <name type="scientific">Sphingomonas chungangi</name>
    <dbReference type="NCBI Taxonomy" id="2683589"/>
    <lineage>
        <taxon>Bacteria</taxon>
        <taxon>Pseudomonadati</taxon>
        <taxon>Pseudomonadota</taxon>
        <taxon>Alphaproteobacteria</taxon>
        <taxon>Sphingomonadales</taxon>
        <taxon>Sphingomonadaceae</taxon>
        <taxon>Sphingomonas</taxon>
    </lineage>
</organism>
<sequence>MSLSTPQEAKGKIVACGLPDARVSVQFDGTLQEDVVWIAQLGPLISGSTLTCLARASVATSYYIYFRDASVQRPYDIIYNRISNEAGVANAKEWLRARNLLDTLPEPVKGEPLAKYAQAVEVFCGVKPGSLLVATDDRTITFTKSGLGRPTANGIEGAAANEAQFECVMNVTSAANLEANGLFFGFIGNAAKAQ</sequence>
<dbReference type="Proteomes" id="UP000570166">
    <property type="component" value="Unassembled WGS sequence"/>
</dbReference>
<accession>A0A838L9R5</accession>
<protein>
    <submittedName>
        <fullName evidence="1">Uncharacterized protein</fullName>
    </submittedName>
</protein>
<dbReference type="RefSeq" id="WP_160365297.1">
    <property type="nucleotide sequence ID" value="NZ_JACEIB010000025.1"/>
</dbReference>
<name>A0A838L9R5_9SPHN</name>
<evidence type="ECO:0000313" key="2">
    <source>
        <dbReference type="Proteomes" id="UP000570166"/>
    </source>
</evidence>
<reference evidence="1 2" key="1">
    <citation type="submission" date="2020-07" db="EMBL/GenBank/DDBJ databases">
        <authorList>
            <person name="Sun Q."/>
        </authorList>
    </citation>
    <scope>NUCLEOTIDE SEQUENCE [LARGE SCALE GENOMIC DNA]</scope>
    <source>
        <strain evidence="1 2">CGMCC 1.13654</strain>
    </source>
</reference>
<dbReference type="AlphaFoldDB" id="A0A838L9R5"/>
<comment type="caution">
    <text evidence="1">The sequence shown here is derived from an EMBL/GenBank/DDBJ whole genome shotgun (WGS) entry which is preliminary data.</text>
</comment>
<keyword evidence="2" id="KW-1185">Reference proteome</keyword>
<gene>
    <name evidence="1" type="ORF">HZF05_14520</name>
</gene>
<dbReference type="EMBL" id="JACEIB010000025">
    <property type="protein sequence ID" value="MBA2935299.1"/>
    <property type="molecule type" value="Genomic_DNA"/>
</dbReference>
<evidence type="ECO:0000313" key="1">
    <source>
        <dbReference type="EMBL" id="MBA2935299.1"/>
    </source>
</evidence>
<proteinExistence type="predicted"/>